<dbReference type="PANTHER" id="PTHR24233">
    <property type="entry name" value="P2Y PURINOCEPTOR-RELATED G-PROTEIN COUPLED RECEPTOR"/>
    <property type="match status" value="1"/>
</dbReference>
<evidence type="ECO:0000256" key="1">
    <source>
        <dbReference type="ARBA" id="ARBA00004651"/>
    </source>
</evidence>
<evidence type="ECO:0000313" key="15">
    <source>
        <dbReference type="RefSeq" id="XP_027586798.2"/>
    </source>
</evidence>
<dbReference type="PRINTS" id="PR00237">
    <property type="entry name" value="GPCRRHODOPSN"/>
</dbReference>
<evidence type="ECO:0000256" key="2">
    <source>
        <dbReference type="ARBA" id="ARBA00022475"/>
    </source>
</evidence>
<feature type="transmembrane region" description="Helical" evidence="12">
    <location>
        <begin position="294"/>
        <end position="314"/>
    </location>
</feature>
<dbReference type="PANTHER" id="PTHR24233:SF10">
    <property type="entry name" value="P2Y PURINOCEPTOR 13"/>
    <property type="match status" value="1"/>
</dbReference>
<dbReference type="InParanoid" id="A0A6J2HI39"/>
<dbReference type="PRINTS" id="PR01735">
    <property type="entry name" value="P2Y13PRNCPTR"/>
</dbReference>
<keyword evidence="2" id="KW-1003">Cell membrane</keyword>
<evidence type="ECO:0000256" key="10">
    <source>
        <dbReference type="ARBA" id="ARBA00023224"/>
    </source>
</evidence>
<comment type="subcellular location">
    <subcellularLocation>
        <location evidence="1">Cell membrane</location>
        <topology evidence="1">Multi-pass membrane protein</topology>
    </subcellularLocation>
</comment>
<dbReference type="Gene3D" id="1.20.1070.10">
    <property type="entry name" value="Rhodopsin 7-helix transmembrane proteins"/>
    <property type="match status" value="1"/>
</dbReference>
<dbReference type="AlphaFoldDB" id="A0A6J2HI39"/>
<protein>
    <submittedName>
        <fullName evidence="15">P2Y purinoceptor 13</fullName>
    </submittedName>
</protein>
<dbReference type="GO" id="GO:0005886">
    <property type="term" value="C:plasma membrane"/>
    <property type="evidence" value="ECO:0007669"/>
    <property type="project" value="UniProtKB-SubCell"/>
</dbReference>
<keyword evidence="7" id="KW-1015">Disulfide bond</keyword>
<feature type="transmembrane region" description="Helical" evidence="12">
    <location>
        <begin position="387"/>
        <end position="407"/>
    </location>
</feature>
<evidence type="ECO:0000256" key="3">
    <source>
        <dbReference type="ARBA" id="ARBA00022692"/>
    </source>
</evidence>
<dbReference type="PROSITE" id="PS50262">
    <property type="entry name" value="G_PROTEIN_RECEP_F1_2"/>
    <property type="match status" value="1"/>
</dbReference>
<dbReference type="RefSeq" id="XP_027586798.2">
    <property type="nucleotide sequence ID" value="XM_027730997.2"/>
</dbReference>
<evidence type="ECO:0000313" key="14">
    <source>
        <dbReference type="Proteomes" id="UP000504627"/>
    </source>
</evidence>
<dbReference type="FunFam" id="1.20.1070.10:FF:000049">
    <property type="entry name" value="G-protein coupled receptor 87"/>
    <property type="match status" value="1"/>
</dbReference>
<evidence type="ECO:0000256" key="8">
    <source>
        <dbReference type="ARBA" id="ARBA00023170"/>
    </source>
</evidence>
<keyword evidence="6 12" id="KW-0472">Membrane</keyword>
<evidence type="ECO:0000256" key="7">
    <source>
        <dbReference type="ARBA" id="ARBA00023157"/>
    </source>
</evidence>
<dbReference type="InterPro" id="IPR008109">
    <property type="entry name" value="P2Y13_rcpt"/>
</dbReference>
<keyword evidence="9" id="KW-0325">Glycoprotein</keyword>
<evidence type="ECO:0000256" key="11">
    <source>
        <dbReference type="RuleBase" id="RU000688"/>
    </source>
</evidence>
<proteinExistence type="inferred from homology"/>
<organism evidence="14 15">
    <name type="scientific">Pipra filicauda</name>
    <name type="common">Wire-tailed manakin</name>
    <dbReference type="NCBI Taxonomy" id="649802"/>
    <lineage>
        <taxon>Eukaryota</taxon>
        <taxon>Metazoa</taxon>
        <taxon>Chordata</taxon>
        <taxon>Craniata</taxon>
        <taxon>Vertebrata</taxon>
        <taxon>Euteleostomi</taxon>
        <taxon>Archelosauria</taxon>
        <taxon>Archosauria</taxon>
        <taxon>Dinosauria</taxon>
        <taxon>Saurischia</taxon>
        <taxon>Theropoda</taxon>
        <taxon>Coelurosauria</taxon>
        <taxon>Aves</taxon>
        <taxon>Neognathae</taxon>
        <taxon>Neoaves</taxon>
        <taxon>Telluraves</taxon>
        <taxon>Australaves</taxon>
        <taxon>Passeriformes</taxon>
        <taxon>Pipridae</taxon>
        <taxon>Pipra</taxon>
    </lineage>
</organism>
<comment type="similarity">
    <text evidence="11">Belongs to the G-protein coupled receptor 1 family.</text>
</comment>
<keyword evidence="8 11" id="KW-0675">Receptor</keyword>
<feature type="transmembrane region" description="Helical" evidence="12">
    <location>
        <begin position="437"/>
        <end position="459"/>
    </location>
</feature>
<feature type="transmembrane region" description="Helical" evidence="12">
    <location>
        <begin position="179"/>
        <end position="203"/>
    </location>
</feature>
<keyword evidence="3 11" id="KW-0812">Transmembrane</keyword>
<feature type="transmembrane region" description="Helical" evidence="12">
    <location>
        <begin position="255"/>
        <end position="273"/>
    </location>
</feature>
<dbReference type="Proteomes" id="UP000504627">
    <property type="component" value="Unplaced"/>
</dbReference>
<name>A0A6J2HI39_9PASS</name>
<dbReference type="SUPFAM" id="SSF81321">
    <property type="entry name" value="Family A G protein-coupled receptor-like"/>
    <property type="match status" value="1"/>
</dbReference>
<evidence type="ECO:0000256" key="6">
    <source>
        <dbReference type="ARBA" id="ARBA00023136"/>
    </source>
</evidence>
<dbReference type="InterPro" id="IPR000276">
    <property type="entry name" value="GPCR_Rhodpsn"/>
</dbReference>
<accession>A0A6J2HI39</accession>
<keyword evidence="14" id="KW-1185">Reference proteome</keyword>
<gene>
    <name evidence="15" type="primary">LOC113993111</name>
</gene>
<evidence type="ECO:0000256" key="5">
    <source>
        <dbReference type="ARBA" id="ARBA00023040"/>
    </source>
</evidence>
<dbReference type="Pfam" id="PF00001">
    <property type="entry name" value="7tm_1"/>
    <property type="match status" value="1"/>
</dbReference>
<feature type="transmembrane region" description="Helical" evidence="12">
    <location>
        <begin position="215"/>
        <end position="235"/>
    </location>
</feature>
<sequence>MCQKPHSHPALIAHIYCTYTQGQSGNYLAAASPGLMSCSENRHHRHCDPHRGTWYLLPLTAGNSIKSSLWKKTQKALHWTSVLEHCSGLCHLHTVTDGQTGGGLGSQGHITLMAVARASVGGGTVDDPGTATEASATAAAGLLSLFPAMGDPANTSTVGYTSGAPSSPPCQRDTSVTRLLFPALYTLVFLLGLTLNSLACWAFCHIPSTSTFIVYLKNILVSDLIMTLMLPLKILTDSGLGPWQLKAFVCRFSAVVFYDTMYISIVLLGLIAFDRFLKIVRPFGKFWVQNPTSAKILTGLVWLFFLVLSLPNTILSNKTATPQSVRKCASLKSYLGLKWHEAVSYICQFIFWTVLILMLLFYIIITKKVYESYIKTQKKDNKREKRIKGKVFIIFTVFFLCFAPFHFSRVPYTLSQTTAHVDCALQKQLFVAKESTLWLAATNVCMDPLIYMVLCKPFVEKVLCRRVKTRRRAFYRNPKTELDTQVSPTES</sequence>
<dbReference type="GO" id="GO:0045028">
    <property type="term" value="F:G protein-coupled purinergic nucleotide receptor activity"/>
    <property type="evidence" value="ECO:0007669"/>
    <property type="project" value="InterPro"/>
</dbReference>
<feature type="domain" description="G-protein coupled receptors family 1 profile" evidence="13">
    <location>
        <begin position="185"/>
        <end position="451"/>
    </location>
</feature>
<evidence type="ECO:0000256" key="12">
    <source>
        <dbReference type="SAM" id="Phobius"/>
    </source>
</evidence>
<evidence type="ECO:0000256" key="9">
    <source>
        <dbReference type="ARBA" id="ARBA00023180"/>
    </source>
</evidence>
<evidence type="ECO:0000259" key="13">
    <source>
        <dbReference type="PROSITE" id="PS50262"/>
    </source>
</evidence>
<feature type="transmembrane region" description="Helical" evidence="12">
    <location>
        <begin position="342"/>
        <end position="366"/>
    </location>
</feature>
<dbReference type="PRINTS" id="PR01157">
    <property type="entry name" value="P2YPURNOCPTR"/>
</dbReference>
<keyword evidence="4 12" id="KW-1133">Transmembrane helix</keyword>
<keyword evidence="10 11" id="KW-0807">Transducer</keyword>
<dbReference type="PROSITE" id="PS00237">
    <property type="entry name" value="G_PROTEIN_RECEP_F1_1"/>
    <property type="match status" value="1"/>
</dbReference>
<evidence type="ECO:0000256" key="4">
    <source>
        <dbReference type="ARBA" id="ARBA00022989"/>
    </source>
</evidence>
<keyword evidence="5 11" id="KW-0297">G-protein coupled receptor</keyword>
<dbReference type="GeneID" id="113993111"/>
<reference evidence="15" key="1">
    <citation type="submission" date="2025-08" db="UniProtKB">
        <authorList>
            <consortium name="RefSeq"/>
        </authorList>
    </citation>
    <scope>IDENTIFICATION</scope>
    <source>
        <tissue evidence="15">Muscle</tissue>
    </source>
</reference>
<dbReference type="CDD" id="cd15151">
    <property type="entry name" value="7tmA_P2Y13"/>
    <property type="match status" value="1"/>
</dbReference>
<dbReference type="InterPro" id="IPR017452">
    <property type="entry name" value="GPCR_Rhodpsn_7TM"/>
</dbReference>